<evidence type="ECO:0000313" key="3">
    <source>
        <dbReference type="Proteomes" id="UP001066276"/>
    </source>
</evidence>
<evidence type="ECO:0000256" key="1">
    <source>
        <dbReference type="SAM" id="MobiDB-lite"/>
    </source>
</evidence>
<reference evidence="2" key="1">
    <citation type="journal article" date="2022" name="bioRxiv">
        <title>Sequencing and chromosome-scale assembly of the giantPleurodeles waltlgenome.</title>
        <authorList>
            <person name="Brown T."/>
            <person name="Elewa A."/>
            <person name="Iarovenko S."/>
            <person name="Subramanian E."/>
            <person name="Araus A.J."/>
            <person name="Petzold A."/>
            <person name="Susuki M."/>
            <person name="Suzuki K.-i.T."/>
            <person name="Hayashi T."/>
            <person name="Toyoda A."/>
            <person name="Oliveira C."/>
            <person name="Osipova E."/>
            <person name="Leigh N.D."/>
            <person name="Simon A."/>
            <person name="Yun M.H."/>
        </authorList>
    </citation>
    <scope>NUCLEOTIDE SEQUENCE</scope>
    <source>
        <strain evidence="2">20211129_DDA</strain>
        <tissue evidence="2">Liver</tissue>
    </source>
</reference>
<dbReference type="EMBL" id="JANPWB010000008">
    <property type="protein sequence ID" value="KAJ1165724.1"/>
    <property type="molecule type" value="Genomic_DNA"/>
</dbReference>
<evidence type="ECO:0000313" key="2">
    <source>
        <dbReference type="EMBL" id="KAJ1165724.1"/>
    </source>
</evidence>
<comment type="caution">
    <text evidence="2">The sequence shown here is derived from an EMBL/GenBank/DDBJ whole genome shotgun (WGS) entry which is preliminary data.</text>
</comment>
<gene>
    <name evidence="2" type="ORF">NDU88_006141</name>
</gene>
<proteinExistence type="predicted"/>
<organism evidence="2 3">
    <name type="scientific">Pleurodeles waltl</name>
    <name type="common">Iberian ribbed newt</name>
    <dbReference type="NCBI Taxonomy" id="8319"/>
    <lineage>
        <taxon>Eukaryota</taxon>
        <taxon>Metazoa</taxon>
        <taxon>Chordata</taxon>
        <taxon>Craniata</taxon>
        <taxon>Vertebrata</taxon>
        <taxon>Euteleostomi</taxon>
        <taxon>Amphibia</taxon>
        <taxon>Batrachia</taxon>
        <taxon>Caudata</taxon>
        <taxon>Salamandroidea</taxon>
        <taxon>Salamandridae</taxon>
        <taxon>Pleurodelinae</taxon>
        <taxon>Pleurodeles</taxon>
    </lineage>
</organism>
<protein>
    <submittedName>
        <fullName evidence="2">Uncharacterized protein</fullName>
    </submittedName>
</protein>
<feature type="region of interest" description="Disordered" evidence="1">
    <location>
        <begin position="40"/>
        <end position="79"/>
    </location>
</feature>
<keyword evidence="3" id="KW-1185">Reference proteome</keyword>
<name>A0AAV7SNN1_PLEWA</name>
<accession>A0AAV7SNN1</accession>
<sequence>MQHPAVETFQEFTAANVAWRIKSKMYQAPEPCAQLRVLPGKPTLRNRLSPGPEAFGSSAFPGETEDRRQKAPSSLAEEG</sequence>
<dbReference type="Proteomes" id="UP001066276">
    <property type="component" value="Chromosome 4_2"/>
</dbReference>
<dbReference type="AlphaFoldDB" id="A0AAV7SNN1"/>